<keyword evidence="17" id="KW-1185">Reference proteome</keyword>
<dbReference type="InterPro" id="IPR008386">
    <property type="entry name" value="ATP_synth_F0_esu_mt"/>
</dbReference>
<evidence type="ECO:0000256" key="12">
    <source>
        <dbReference type="ARBA" id="ARBA00057306"/>
    </source>
</evidence>
<dbReference type="PANTHER" id="PTHR12427:SF1">
    <property type="entry name" value="ATP SYNTHASE SUBUNIT E, MITOCHONDRIAL"/>
    <property type="match status" value="1"/>
</dbReference>
<comment type="similarity">
    <text evidence="2 15">Belongs to the ATPase e subunit family.</text>
</comment>
<evidence type="ECO:0000256" key="13">
    <source>
        <dbReference type="ARBA" id="ARBA00064647"/>
    </source>
</evidence>
<evidence type="ECO:0000256" key="1">
    <source>
        <dbReference type="ARBA" id="ARBA00004273"/>
    </source>
</evidence>
<evidence type="ECO:0000256" key="15">
    <source>
        <dbReference type="RuleBase" id="RU367005"/>
    </source>
</evidence>
<evidence type="ECO:0000313" key="17">
    <source>
        <dbReference type="Proteomes" id="UP000054217"/>
    </source>
</evidence>
<evidence type="ECO:0000256" key="14">
    <source>
        <dbReference type="ARBA" id="ARBA00074682"/>
    </source>
</evidence>
<comment type="subcellular location">
    <subcellularLocation>
        <location evidence="1 15">Mitochondrion inner membrane</location>
    </subcellularLocation>
</comment>
<dbReference type="AlphaFoldDB" id="A0A0C3PG49"/>
<dbReference type="InParanoid" id="A0A0C3PG49"/>
<evidence type="ECO:0000256" key="6">
    <source>
        <dbReference type="ARBA" id="ARBA00022792"/>
    </source>
</evidence>
<comment type="function">
    <text evidence="12 15">Subunit e, of the mitochondrial membrane ATP synthase complex (F(1)F(0) ATP synthase or Complex V) that produces ATP from ADP in the presence of a proton gradient across the membrane which is generated by electron transport complexes of the respiratory chain. ATP synthase complex consist of a soluble F(1) head domain - the catalytic core - and a membrane F(1) domain - the membrane proton channel. These two domains are linked by a central stalk rotating inside the F(1) region and a stationary peripheral stalk. During catalysis, ATP synthesis in the catalytic domain of F(1) is coupled via a rotary mechanism of the central stalk subunits to proton translocation. In vivo, can only synthesize ATP although its ATP hydrolase activity can be activated artificially in vitro. Part of the complex F(0) domain.</text>
</comment>
<dbReference type="HOGENOM" id="CLU_159435_2_0_1"/>
<reference evidence="16 17" key="1">
    <citation type="submission" date="2014-04" db="EMBL/GenBank/DDBJ databases">
        <authorList>
            <consortium name="DOE Joint Genome Institute"/>
            <person name="Kuo A."/>
            <person name="Kohler A."/>
            <person name="Costa M.D."/>
            <person name="Nagy L.G."/>
            <person name="Floudas D."/>
            <person name="Copeland A."/>
            <person name="Barry K.W."/>
            <person name="Cichocki N."/>
            <person name="Veneault-Fourrey C."/>
            <person name="LaButti K."/>
            <person name="Lindquist E.A."/>
            <person name="Lipzen A."/>
            <person name="Lundell T."/>
            <person name="Morin E."/>
            <person name="Murat C."/>
            <person name="Sun H."/>
            <person name="Tunlid A."/>
            <person name="Henrissat B."/>
            <person name="Grigoriev I.V."/>
            <person name="Hibbett D.S."/>
            <person name="Martin F."/>
            <person name="Nordberg H.P."/>
            <person name="Cantor M.N."/>
            <person name="Hua S.X."/>
        </authorList>
    </citation>
    <scope>NUCLEOTIDE SEQUENCE [LARGE SCALE GENOMIC DNA]</scope>
    <source>
        <strain evidence="16 17">Marx 270</strain>
    </source>
</reference>
<evidence type="ECO:0000256" key="8">
    <source>
        <dbReference type="ARBA" id="ARBA00023065"/>
    </source>
</evidence>
<organism evidence="16 17">
    <name type="scientific">Pisolithus tinctorius Marx 270</name>
    <dbReference type="NCBI Taxonomy" id="870435"/>
    <lineage>
        <taxon>Eukaryota</taxon>
        <taxon>Fungi</taxon>
        <taxon>Dikarya</taxon>
        <taxon>Basidiomycota</taxon>
        <taxon>Agaricomycotina</taxon>
        <taxon>Agaricomycetes</taxon>
        <taxon>Agaricomycetidae</taxon>
        <taxon>Boletales</taxon>
        <taxon>Sclerodermatineae</taxon>
        <taxon>Pisolithaceae</taxon>
        <taxon>Pisolithus</taxon>
    </lineage>
</organism>
<dbReference type="Proteomes" id="UP000054217">
    <property type="component" value="Unassembled WGS sequence"/>
</dbReference>
<evidence type="ECO:0000256" key="7">
    <source>
        <dbReference type="ARBA" id="ARBA00022990"/>
    </source>
</evidence>
<evidence type="ECO:0000256" key="3">
    <source>
        <dbReference type="ARBA" id="ARBA00022448"/>
    </source>
</evidence>
<dbReference type="GO" id="GO:0005743">
    <property type="term" value="C:mitochondrial inner membrane"/>
    <property type="evidence" value="ECO:0007669"/>
    <property type="project" value="UniProtKB-SubCell"/>
</dbReference>
<dbReference type="OrthoDB" id="2125027at2759"/>
<dbReference type="EMBL" id="KN831961">
    <property type="protein sequence ID" value="KIO06914.1"/>
    <property type="molecule type" value="Genomic_DNA"/>
</dbReference>
<keyword evidence="5 15" id="KW-0375">Hydrogen ion transport</keyword>
<evidence type="ECO:0000256" key="11">
    <source>
        <dbReference type="ARBA" id="ARBA00023310"/>
    </source>
</evidence>
<name>A0A0C3PG49_PISTI</name>
<keyword evidence="6 15" id="KW-0999">Mitochondrion inner membrane</keyword>
<sequence>MVSSTVNVARYTALFAGVFYGIYHRRSLQKAHDHEKEQHAIHHREQLIVQAKQAWHQKQESAKGDGVVTDPEDPRFDLEKLIAKWEKESL</sequence>
<evidence type="ECO:0000256" key="10">
    <source>
        <dbReference type="ARBA" id="ARBA00023136"/>
    </source>
</evidence>
<keyword evidence="4 15" id="KW-0138">CF(0)</keyword>
<comment type="subunit">
    <text evidence="15">F-type ATPases have 2 components, CF(1) - the catalytic core - and CF(0) - the membrane proton channel. CF(1) and CF(0) have multiple subunits.</text>
</comment>
<keyword evidence="11 15" id="KW-0066">ATP synthesis</keyword>
<evidence type="ECO:0000256" key="4">
    <source>
        <dbReference type="ARBA" id="ARBA00022547"/>
    </source>
</evidence>
<dbReference type="GO" id="GO:0015078">
    <property type="term" value="F:proton transmembrane transporter activity"/>
    <property type="evidence" value="ECO:0007669"/>
    <property type="project" value="InterPro"/>
</dbReference>
<dbReference type="GO" id="GO:0045259">
    <property type="term" value="C:proton-transporting ATP synthase complex"/>
    <property type="evidence" value="ECO:0007669"/>
    <property type="project" value="UniProtKB-UniRule"/>
</dbReference>
<evidence type="ECO:0000256" key="9">
    <source>
        <dbReference type="ARBA" id="ARBA00023128"/>
    </source>
</evidence>
<keyword evidence="10" id="KW-0472">Membrane</keyword>
<evidence type="ECO:0000313" key="16">
    <source>
        <dbReference type="EMBL" id="KIO06914.1"/>
    </source>
</evidence>
<keyword evidence="3 15" id="KW-0813">Transport</keyword>
<reference evidence="17" key="2">
    <citation type="submission" date="2015-01" db="EMBL/GenBank/DDBJ databases">
        <title>Evolutionary Origins and Diversification of the Mycorrhizal Mutualists.</title>
        <authorList>
            <consortium name="DOE Joint Genome Institute"/>
            <consortium name="Mycorrhizal Genomics Consortium"/>
            <person name="Kohler A."/>
            <person name="Kuo A."/>
            <person name="Nagy L.G."/>
            <person name="Floudas D."/>
            <person name="Copeland A."/>
            <person name="Barry K.W."/>
            <person name="Cichocki N."/>
            <person name="Veneault-Fourrey C."/>
            <person name="LaButti K."/>
            <person name="Lindquist E.A."/>
            <person name="Lipzen A."/>
            <person name="Lundell T."/>
            <person name="Morin E."/>
            <person name="Murat C."/>
            <person name="Riley R."/>
            <person name="Ohm R."/>
            <person name="Sun H."/>
            <person name="Tunlid A."/>
            <person name="Henrissat B."/>
            <person name="Grigoriev I.V."/>
            <person name="Hibbett D.S."/>
            <person name="Martin F."/>
        </authorList>
    </citation>
    <scope>NUCLEOTIDE SEQUENCE [LARGE SCALE GENOMIC DNA]</scope>
    <source>
        <strain evidence="17">Marx 270</strain>
    </source>
</reference>
<dbReference type="STRING" id="870435.A0A0C3PG49"/>
<comment type="subunit">
    <text evidence="13">Component of the ATP synthase complex composed at least of ATP5F1A/subunit alpha, ATP5F1B/subunit beta, ATP5MC1/subunit c (homooctomer), MT-ATP6/subunit a, MT-ATP8/subunit 8, ATP5ME/subunit e, ATP5MF/subunit f, ATP5MG/subunit g, ATP5MK/subunit k, ATP5MJ/subunit j, ATP5F1C/subunit gamma, ATP5F1D/subunit delta, ATP5F1E/subunit epsilon, ATP5PF/subunit F6, ATP5PB/subunit b, ATP5PD/subunit d, ATP5PO/subunit OSCP. ATP synthase complex consists of a soluble F(1) head domain (subunits alpha(3) and beta(3)) - the catalytic core - and a membrane F(0) domain - the membrane proton channel (subunits c, a, 8, e, f, g, k and j). These two domains are linked by a central stalk (subunits gamma, delta, and epsilon) rotating inside the F1 region and a stationary peripheral stalk (subunits F6, b, d, and OSCP).</text>
</comment>
<keyword evidence="7" id="KW-0007">Acetylation</keyword>
<accession>A0A0C3PG49</accession>
<evidence type="ECO:0000256" key="2">
    <source>
        <dbReference type="ARBA" id="ARBA00007333"/>
    </source>
</evidence>
<keyword evidence="8 15" id="KW-0406">Ion transport</keyword>
<dbReference type="GO" id="GO:0015986">
    <property type="term" value="P:proton motive force-driven ATP synthesis"/>
    <property type="evidence" value="ECO:0007669"/>
    <property type="project" value="InterPro"/>
</dbReference>
<keyword evidence="9 15" id="KW-0496">Mitochondrion</keyword>
<dbReference type="Pfam" id="PF05680">
    <property type="entry name" value="ATP-synt_E"/>
    <property type="match status" value="1"/>
</dbReference>
<gene>
    <name evidence="16" type="ORF">M404DRAFT_14894</name>
</gene>
<proteinExistence type="inferred from homology"/>
<evidence type="ECO:0000256" key="5">
    <source>
        <dbReference type="ARBA" id="ARBA00022781"/>
    </source>
</evidence>
<dbReference type="PANTHER" id="PTHR12427">
    <property type="entry name" value="ATP SYNTHASE E CHAIN, MITOCHONDRIAL"/>
    <property type="match status" value="1"/>
</dbReference>
<protein>
    <recommendedName>
        <fullName evidence="14 15">ATP synthase F(0) complex subunit e, mitochondrial</fullName>
    </recommendedName>
</protein>